<accession>A0A172YGX9</accession>
<feature type="transmembrane region" description="Helical" evidence="7">
    <location>
        <begin position="188"/>
        <end position="213"/>
    </location>
</feature>
<comment type="subcellular location">
    <subcellularLocation>
        <location evidence="1 7">Cell membrane</location>
        <topology evidence="1 7">Multi-pass membrane protein</topology>
    </subcellularLocation>
</comment>
<keyword evidence="10" id="KW-1185">Reference proteome</keyword>
<evidence type="ECO:0000259" key="8">
    <source>
        <dbReference type="Pfam" id="PF09335"/>
    </source>
</evidence>
<feature type="transmembrane region" description="Helical" evidence="7">
    <location>
        <begin position="156"/>
        <end position="176"/>
    </location>
</feature>
<evidence type="ECO:0000256" key="1">
    <source>
        <dbReference type="ARBA" id="ARBA00004651"/>
    </source>
</evidence>
<organism evidence="9 10">
    <name type="scientific">Halotalea alkalilenta</name>
    <dbReference type="NCBI Taxonomy" id="376489"/>
    <lineage>
        <taxon>Bacteria</taxon>
        <taxon>Pseudomonadati</taxon>
        <taxon>Pseudomonadota</taxon>
        <taxon>Gammaproteobacteria</taxon>
        <taxon>Oceanospirillales</taxon>
        <taxon>Halomonadaceae</taxon>
        <taxon>Halotalea</taxon>
    </lineage>
</organism>
<gene>
    <name evidence="9" type="ORF">A5892_14475</name>
</gene>
<dbReference type="Proteomes" id="UP000077875">
    <property type="component" value="Chromosome"/>
</dbReference>
<evidence type="ECO:0000256" key="3">
    <source>
        <dbReference type="ARBA" id="ARBA00022475"/>
    </source>
</evidence>
<evidence type="ECO:0000313" key="10">
    <source>
        <dbReference type="Proteomes" id="UP000077875"/>
    </source>
</evidence>
<dbReference type="InterPro" id="IPR032816">
    <property type="entry name" value="VTT_dom"/>
</dbReference>
<reference evidence="9 10" key="1">
    <citation type="submission" date="2016-04" db="EMBL/GenBank/DDBJ databases">
        <title>Complete Genome Sequence of Halotalea alkalilenta IHB B 13600.</title>
        <authorList>
            <person name="Swarnkar M.K."/>
            <person name="Sharma A."/>
            <person name="Kaushal K."/>
            <person name="Soni R."/>
            <person name="Rana S."/>
            <person name="Singh A.K."/>
            <person name="Gulati A."/>
        </authorList>
    </citation>
    <scope>NUCLEOTIDE SEQUENCE [LARGE SCALE GENOMIC DNA]</scope>
    <source>
        <strain evidence="9 10">IHB B 13600</strain>
    </source>
</reference>
<dbReference type="InterPro" id="IPR032818">
    <property type="entry name" value="DedA-like"/>
</dbReference>
<feature type="domain" description="VTT" evidence="8">
    <location>
        <begin position="48"/>
        <end position="174"/>
    </location>
</feature>
<evidence type="ECO:0000313" key="9">
    <source>
        <dbReference type="EMBL" id="ANF58531.1"/>
    </source>
</evidence>
<dbReference type="Pfam" id="PF09335">
    <property type="entry name" value="VTT_dom"/>
    <property type="match status" value="1"/>
</dbReference>
<keyword evidence="6 7" id="KW-0472">Membrane</keyword>
<dbReference type="PANTHER" id="PTHR30353">
    <property type="entry name" value="INNER MEMBRANE PROTEIN DEDA-RELATED"/>
    <property type="match status" value="1"/>
</dbReference>
<proteinExistence type="inferred from homology"/>
<dbReference type="AlphaFoldDB" id="A0A172YGX9"/>
<feature type="transmembrane region" description="Helical" evidence="7">
    <location>
        <begin position="21"/>
        <end position="38"/>
    </location>
</feature>
<sequence>METFYNIFMAILSQDYEMIRSARYLWMLPLILFLIISLENGVLPAAFFPGDSLLILVGVMASQGAFSFWGINLVLIVAASVGSWLGFIQGRWLSDTPLIKRWMANHLPPHRVEQTHALLHRHGLLALLAGRFMPFVRTLMPLVVGISPLSTARFQMFNVLSATLWVGLLTSLGYLISNTAFFSRHQEILTTCMLLLPILLLTIGLVSSLFYFAKRRFGSGRD</sequence>
<evidence type="ECO:0000256" key="6">
    <source>
        <dbReference type="ARBA" id="ARBA00023136"/>
    </source>
</evidence>
<dbReference type="GO" id="GO:0005886">
    <property type="term" value="C:plasma membrane"/>
    <property type="evidence" value="ECO:0007669"/>
    <property type="project" value="UniProtKB-SubCell"/>
</dbReference>
<evidence type="ECO:0000256" key="7">
    <source>
        <dbReference type="RuleBase" id="RU367016"/>
    </source>
</evidence>
<dbReference type="KEGG" id="haa:A5892_14475"/>
<evidence type="ECO:0000256" key="2">
    <source>
        <dbReference type="ARBA" id="ARBA00010792"/>
    </source>
</evidence>
<dbReference type="EMBL" id="CP015243">
    <property type="protein sequence ID" value="ANF58531.1"/>
    <property type="molecule type" value="Genomic_DNA"/>
</dbReference>
<keyword evidence="4 7" id="KW-0812">Transmembrane</keyword>
<name>A0A172YGX9_9GAMM</name>
<evidence type="ECO:0000256" key="5">
    <source>
        <dbReference type="ARBA" id="ARBA00022989"/>
    </source>
</evidence>
<dbReference type="RefSeq" id="WP_064123399.1">
    <property type="nucleotide sequence ID" value="NZ_CP015243.1"/>
</dbReference>
<evidence type="ECO:0000256" key="4">
    <source>
        <dbReference type="ARBA" id="ARBA00022692"/>
    </source>
</evidence>
<protein>
    <recommendedName>
        <fullName evidence="8">VTT domain-containing protein</fullName>
    </recommendedName>
</protein>
<feature type="transmembrane region" description="Helical" evidence="7">
    <location>
        <begin position="68"/>
        <end position="88"/>
    </location>
</feature>
<comment type="similarity">
    <text evidence="2 7">Belongs to the DedA family.</text>
</comment>
<keyword evidence="3 7" id="KW-1003">Cell membrane</keyword>
<dbReference type="PANTHER" id="PTHR30353:SF11">
    <property type="entry name" value="INNER MEMBRANE PROTEIN YQJA"/>
    <property type="match status" value="1"/>
</dbReference>
<keyword evidence="5 7" id="KW-1133">Transmembrane helix</keyword>